<gene>
    <name evidence="3" type="ORF">EV193_10562</name>
</gene>
<sequence length="266" mass="29449">MGTRVEVRVSGGIAYATLSRPEKLNALDFEMFENLVIAAAEIRRNRDVRAVILRGEGDAFSSGLDFASVGKQPMRAARSFLRPPWRATNLYQRACWAWRELPVPVIAVVHGRCYGGGLQLALAADFRYTTTDCEFSVMEAKWGLVPDMTGTVTLRELVGLDVAKRLTMTAEIVDGAHAKDLGLVTDAVADPLAEAEKLAAEIATRSPDSVAATKALFHGTWHRSPRAAFRIESRLQRRLLLGPNHKIARKAGMAQRIPEFVRRRIR</sequence>
<evidence type="ECO:0000313" key="3">
    <source>
        <dbReference type="EMBL" id="RZS37507.1"/>
    </source>
</evidence>
<dbReference type="SUPFAM" id="SSF52096">
    <property type="entry name" value="ClpP/crotonase"/>
    <property type="match status" value="1"/>
</dbReference>
<evidence type="ECO:0000256" key="2">
    <source>
        <dbReference type="RuleBase" id="RU003707"/>
    </source>
</evidence>
<dbReference type="Pfam" id="PF00378">
    <property type="entry name" value="ECH_1"/>
    <property type="match status" value="1"/>
</dbReference>
<dbReference type="RefSeq" id="WP_130345003.1">
    <property type="nucleotide sequence ID" value="NZ_SGWQ01000005.1"/>
</dbReference>
<comment type="similarity">
    <text evidence="1 2">Belongs to the enoyl-CoA hydratase/isomerase family.</text>
</comment>
<proteinExistence type="inferred from homology"/>
<dbReference type="EMBL" id="SGWQ01000005">
    <property type="protein sequence ID" value="RZS37507.1"/>
    <property type="molecule type" value="Genomic_DNA"/>
</dbReference>
<name>A0A4Q7KMK3_9PSEU</name>
<dbReference type="InterPro" id="IPR001753">
    <property type="entry name" value="Enoyl-CoA_hydra/iso"/>
</dbReference>
<dbReference type="InterPro" id="IPR029045">
    <property type="entry name" value="ClpP/crotonase-like_dom_sf"/>
</dbReference>
<keyword evidence="4" id="KW-1185">Reference proteome</keyword>
<comment type="caution">
    <text evidence="3">The sequence shown here is derived from an EMBL/GenBank/DDBJ whole genome shotgun (WGS) entry which is preliminary data.</text>
</comment>
<dbReference type="GO" id="GO:0016853">
    <property type="term" value="F:isomerase activity"/>
    <property type="evidence" value="ECO:0007669"/>
    <property type="project" value="InterPro"/>
</dbReference>
<dbReference type="InterPro" id="IPR045002">
    <property type="entry name" value="Ech1-like"/>
</dbReference>
<reference evidence="3 4" key="1">
    <citation type="submission" date="2019-02" db="EMBL/GenBank/DDBJ databases">
        <title>Genomic Encyclopedia of Type Strains, Phase IV (KMG-IV): sequencing the most valuable type-strain genomes for metagenomic binning, comparative biology and taxonomic classification.</title>
        <authorList>
            <person name="Goeker M."/>
        </authorList>
    </citation>
    <scope>NUCLEOTIDE SEQUENCE [LARGE SCALE GENOMIC DNA]</scope>
    <source>
        <strain evidence="3 4">DSM 101727</strain>
    </source>
</reference>
<dbReference type="AlphaFoldDB" id="A0A4Q7KMK3"/>
<dbReference type="PANTHER" id="PTHR43149:SF1">
    <property type="entry name" value="DELTA(3,5)-DELTA(2,4)-DIENOYL-COA ISOMERASE, MITOCHONDRIAL"/>
    <property type="match status" value="1"/>
</dbReference>
<dbReference type="InterPro" id="IPR018376">
    <property type="entry name" value="Enoyl-CoA_hyd/isom_CS"/>
</dbReference>
<evidence type="ECO:0000256" key="1">
    <source>
        <dbReference type="ARBA" id="ARBA00005254"/>
    </source>
</evidence>
<protein>
    <submittedName>
        <fullName evidence="3">Enoyl-CoA hydratase/carnithine racemase</fullName>
    </submittedName>
</protein>
<accession>A0A4Q7KMK3</accession>
<dbReference type="Proteomes" id="UP000294257">
    <property type="component" value="Unassembled WGS sequence"/>
</dbReference>
<dbReference type="Gene3D" id="3.90.226.10">
    <property type="entry name" value="2-enoyl-CoA Hydratase, Chain A, domain 1"/>
    <property type="match status" value="1"/>
</dbReference>
<dbReference type="PANTHER" id="PTHR43149">
    <property type="entry name" value="ENOYL-COA HYDRATASE"/>
    <property type="match status" value="1"/>
</dbReference>
<dbReference type="NCBIfam" id="NF005699">
    <property type="entry name" value="PRK07509.1"/>
    <property type="match status" value="1"/>
</dbReference>
<dbReference type="PROSITE" id="PS00166">
    <property type="entry name" value="ENOYL_COA_HYDRATASE"/>
    <property type="match status" value="1"/>
</dbReference>
<organism evidence="3 4">
    <name type="scientific">Herbihabitans rhizosphaerae</name>
    <dbReference type="NCBI Taxonomy" id="1872711"/>
    <lineage>
        <taxon>Bacteria</taxon>
        <taxon>Bacillati</taxon>
        <taxon>Actinomycetota</taxon>
        <taxon>Actinomycetes</taxon>
        <taxon>Pseudonocardiales</taxon>
        <taxon>Pseudonocardiaceae</taxon>
        <taxon>Herbihabitans</taxon>
    </lineage>
</organism>
<dbReference type="CDD" id="cd06558">
    <property type="entry name" value="crotonase-like"/>
    <property type="match status" value="1"/>
</dbReference>
<dbReference type="OrthoDB" id="8452484at2"/>
<evidence type="ECO:0000313" key="4">
    <source>
        <dbReference type="Proteomes" id="UP000294257"/>
    </source>
</evidence>